<dbReference type="InterPro" id="IPR038231">
    <property type="entry name" value="MepB-like_sf"/>
</dbReference>
<evidence type="ECO:0000313" key="1">
    <source>
        <dbReference type="EMBL" id="CCE53956.1"/>
    </source>
</evidence>
<evidence type="ECO:0000313" key="2">
    <source>
        <dbReference type="Proteomes" id="UP000004840"/>
    </source>
</evidence>
<organism evidence="1 2">
    <name type="scientific">Corynebacterium casei UCMA 3821</name>
    <dbReference type="NCBI Taxonomy" id="1110505"/>
    <lineage>
        <taxon>Bacteria</taxon>
        <taxon>Bacillati</taxon>
        <taxon>Actinomycetota</taxon>
        <taxon>Actinomycetes</taxon>
        <taxon>Mycobacteriales</taxon>
        <taxon>Corynebacteriaceae</taxon>
        <taxon>Corynebacterium</taxon>
    </lineage>
</organism>
<dbReference type="RefSeq" id="WP_006821528.1">
    <property type="nucleotide sequence ID" value="NZ_CAFW01000012.1"/>
</dbReference>
<protein>
    <recommendedName>
        <fullName evidence="3">Metallopeptidase</fullName>
    </recommendedName>
</protein>
<accession>G7HUU1</accession>
<reference evidence="1 2" key="1">
    <citation type="journal article" date="2012" name="J. Bacteriol.">
        <title>Genome Sequence of Corynebacterium casei UCMA 3821, Isolated from a Smear-Ripened Cheese.</title>
        <authorList>
            <person name="Monnet C."/>
            <person name="Loux V."/>
            <person name="Bento P."/>
            <person name="Gibrat J.F."/>
            <person name="Straub C."/>
            <person name="Bonnarme P."/>
            <person name="Landaud S."/>
            <person name="Irlinger F."/>
        </authorList>
    </citation>
    <scope>NUCLEOTIDE SEQUENCE [LARGE SCALE GENOMIC DNA]</scope>
    <source>
        <strain evidence="1 2">UCMA 3821</strain>
    </source>
</reference>
<name>G7HUU1_9CORY</name>
<dbReference type="PIRSF" id="PIRSF032285">
    <property type="entry name" value="UCP032285"/>
    <property type="match status" value="1"/>
</dbReference>
<dbReference type="AlphaFoldDB" id="G7HUU1"/>
<evidence type="ECO:0008006" key="3">
    <source>
        <dbReference type="Google" id="ProtNLM"/>
    </source>
</evidence>
<dbReference type="Gene3D" id="3.40.1350.140">
    <property type="entry name" value="MepB-like"/>
    <property type="match status" value="1"/>
</dbReference>
<comment type="caution">
    <text evidence="1">The sequence shown here is derived from an EMBL/GenBank/DDBJ whole genome shotgun (WGS) entry which is preliminary data.</text>
</comment>
<sequence length="143" mass="16185">MQFRMFEEYACTQGIDVEVVPESQNSDYESGVVMMNGEKWHIRTARNTPRKPGAFVAFWCRNGKGETVPFKADEGAAGLLVFTGSRNRRGVFRFSAKALEELGITEGKHAGKRGFRVYPSWCRNLNPQAESTQHAQMPAFQEY</sequence>
<dbReference type="InterPro" id="IPR011235">
    <property type="entry name" value="MepB-like"/>
</dbReference>
<gene>
    <name evidence="1" type="ORF">CCAS_01700</name>
</gene>
<dbReference type="Pfam" id="PF08877">
    <property type="entry name" value="MepB-like"/>
    <property type="match status" value="1"/>
</dbReference>
<proteinExistence type="predicted"/>
<dbReference type="GeneID" id="82876596"/>
<dbReference type="Proteomes" id="UP000004840">
    <property type="component" value="Unassembled WGS sequence"/>
</dbReference>
<dbReference type="EMBL" id="CAFW01000012">
    <property type="protein sequence ID" value="CCE53956.1"/>
    <property type="molecule type" value="Genomic_DNA"/>
</dbReference>